<dbReference type="InterPro" id="IPR016152">
    <property type="entry name" value="PTrfase/Anion_transptr"/>
</dbReference>
<accession>A0A1G5CEL7</accession>
<sequence length="174" mass="19779">MVKFTEILSPENIRQGIICSSKKRLLEVISDIVTKRFNLQEEEIGYHIEQLECFETLLSREKLGCTSLGNGIAMPRAKLPIGDKPVAVFLQLASPVNYEAPDKRDVDLVLAILIPEKCCAAYSPYLPELAERFSDKMLCKQLRAAQSADEIWQIFQYMDNCLHEHTDDTATEEK</sequence>
<proteinExistence type="predicted"/>
<evidence type="ECO:0000313" key="3">
    <source>
        <dbReference type="Proteomes" id="UP000199588"/>
    </source>
</evidence>
<dbReference type="Proteomes" id="UP000199588">
    <property type="component" value="Unassembled WGS sequence"/>
</dbReference>
<dbReference type="InterPro" id="IPR051541">
    <property type="entry name" value="PTS_SugarTrans_NitroReg"/>
</dbReference>
<dbReference type="PROSITE" id="PS51094">
    <property type="entry name" value="PTS_EIIA_TYPE_2"/>
    <property type="match status" value="1"/>
</dbReference>
<dbReference type="InterPro" id="IPR006320">
    <property type="entry name" value="PTS_Nitro_regul"/>
</dbReference>
<comment type="caution">
    <text evidence="2">The sequence shown here is derived from an EMBL/GenBank/DDBJ whole genome shotgun (WGS) entry which is preliminary data.</text>
</comment>
<protein>
    <submittedName>
        <fullName evidence="2">PTS IIA-like nitrogen-regulatory protein PtsN</fullName>
    </submittedName>
</protein>
<dbReference type="RefSeq" id="WP_011200885.1">
    <property type="nucleotide sequence ID" value="NZ_CP015031.1"/>
</dbReference>
<dbReference type="SUPFAM" id="SSF55804">
    <property type="entry name" value="Phoshotransferase/anion transport protein"/>
    <property type="match status" value="1"/>
</dbReference>
<organism evidence="2 3">
    <name type="scientific">Basfia succiniciproducens</name>
    <dbReference type="NCBI Taxonomy" id="653940"/>
    <lineage>
        <taxon>Bacteria</taxon>
        <taxon>Pseudomonadati</taxon>
        <taxon>Pseudomonadota</taxon>
        <taxon>Gammaproteobacteria</taxon>
        <taxon>Pasteurellales</taxon>
        <taxon>Pasteurellaceae</taxon>
        <taxon>Basfia</taxon>
    </lineage>
</organism>
<dbReference type="EMBL" id="FMUQ01000008">
    <property type="protein sequence ID" value="SCY00766.1"/>
    <property type="molecule type" value="Genomic_DNA"/>
</dbReference>
<evidence type="ECO:0000313" key="2">
    <source>
        <dbReference type="EMBL" id="SCY00766.1"/>
    </source>
</evidence>
<evidence type="ECO:0000259" key="1">
    <source>
        <dbReference type="PROSITE" id="PS51094"/>
    </source>
</evidence>
<dbReference type="PANTHER" id="PTHR47738:SF1">
    <property type="entry name" value="NITROGEN REGULATORY PROTEIN"/>
    <property type="match status" value="1"/>
</dbReference>
<name>A0A1G5CEL7_9PAST</name>
<dbReference type="NCBIfam" id="TIGR01419">
    <property type="entry name" value="nitro_reg_IIA"/>
    <property type="match status" value="1"/>
</dbReference>
<dbReference type="PANTHER" id="PTHR47738">
    <property type="entry name" value="PTS SYSTEM FRUCTOSE-LIKE EIIA COMPONENT-RELATED"/>
    <property type="match status" value="1"/>
</dbReference>
<gene>
    <name evidence="2" type="ORF">SAMN02910354_01134</name>
</gene>
<dbReference type="Gene3D" id="3.40.930.10">
    <property type="entry name" value="Mannitol-specific EII, Chain A"/>
    <property type="match status" value="1"/>
</dbReference>
<reference evidence="2 3" key="1">
    <citation type="submission" date="2016-10" db="EMBL/GenBank/DDBJ databases">
        <authorList>
            <person name="Varghese N."/>
            <person name="Submissions S."/>
        </authorList>
    </citation>
    <scope>NUCLEOTIDE SEQUENCE [LARGE SCALE GENOMIC DNA]</scope>
    <source>
        <strain evidence="2 3">DSM 22022</strain>
    </source>
</reference>
<keyword evidence="3" id="KW-1185">Reference proteome</keyword>
<feature type="domain" description="PTS EIIA type-2" evidence="1">
    <location>
        <begin position="6"/>
        <end position="158"/>
    </location>
</feature>
<dbReference type="Pfam" id="PF00359">
    <property type="entry name" value="PTS_EIIA_2"/>
    <property type="match status" value="1"/>
</dbReference>
<dbReference type="CDD" id="cd00211">
    <property type="entry name" value="PTS_IIA_fru"/>
    <property type="match status" value="1"/>
</dbReference>
<dbReference type="InterPro" id="IPR002178">
    <property type="entry name" value="PTS_EIIA_type-2_dom"/>
</dbReference>